<evidence type="ECO:0000313" key="1">
    <source>
        <dbReference type="EMBL" id="CAD8063492.1"/>
    </source>
</evidence>
<dbReference type="AlphaFoldDB" id="A0A8S1LC14"/>
<sequence>MDSYYNEARQRSTSAYTQGKQIYQSSNPKIKIIGQNNLNQYHNLNNQFCYQIQQKPSFKLNEMDLKRIMNQSQYNYGNNIQKSSDRQQNTYVPNQTKNKFQQIFQPKTNQHLDHRICEEKSQVESRIRSVSQYEQPTQGLQNYQFHFSNKNSKIQQEIKTCNQNNNQNNPNYKTTYFKQTSTIVEKQDLQKNKESQINLFDSQINIIQINCYWCNQNINEAQYCLNCYHIYHIDCLKELIIKQIHNFQQRPFLSCICQIKIPRIPLIEASFNKKYQNELIQEQLKFIYQSKKKNFENCSVCNFFWVKDKNQNNQALKYCLCKDKSYE</sequence>
<reference evidence="1" key="1">
    <citation type="submission" date="2021-01" db="EMBL/GenBank/DDBJ databases">
        <authorList>
            <consortium name="Genoscope - CEA"/>
            <person name="William W."/>
        </authorList>
    </citation>
    <scope>NUCLEOTIDE SEQUENCE</scope>
</reference>
<organism evidence="1 2">
    <name type="scientific">Paramecium sonneborni</name>
    <dbReference type="NCBI Taxonomy" id="65129"/>
    <lineage>
        <taxon>Eukaryota</taxon>
        <taxon>Sar</taxon>
        <taxon>Alveolata</taxon>
        <taxon>Ciliophora</taxon>
        <taxon>Intramacronucleata</taxon>
        <taxon>Oligohymenophorea</taxon>
        <taxon>Peniculida</taxon>
        <taxon>Parameciidae</taxon>
        <taxon>Paramecium</taxon>
    </lineage>
</organism>
<comment type="caution">
    <text evidence="1">The sequence shown here is derived from an EMBL/GenBank/DDBJ whole genome shotgun (WGS) entry which is preliminary data.</text>
</comment>
<dbReference type="OrthoDB" id="309577at2759"/>
<name>A0A8S1LC14_9CILI</name>
<keyword evidence="2" id="KW-1185">Reference proteome</keyword>
<protein>
    <submittedName>
        <fullName evidence="1">Uncharacterized protein</fullName>
    </submittedName>
</protein>
<gene>
    <name evidence="1" type="ORF">PSON_ATCC_30995.1.T0180004</name>
</gene>
<dbReference type="Proteomes" id="UP000692954">
    <property type="component" value="Unassembled WGS sequence"/>
</dbReference>
<evidence type="ECO:0000313" key="2">
    <source>
        <dbReference type="Proteomes" id="UP000692954"/>
    </source>
</evidence>
<proteinExistence type="predicted"/>
<accession>A0A8S1LC14</accession>
<dbReference type="EMBL" id="CAJJDN010000018">
    <property type="protein sequence ID" value="CAD8063492.1"/>
    <property type="molecule type" value="Genomic_DNA"/>
</dbReference>